<dbReference type="Proteomes" id="UP000190435">
    <property type="component" value="Unassembled WGS sequence"/>
</dbReference>
<dbReference type="RefSeq" id="WP_078277035.1">
    <property type="nucleotide sequence ID" value="NZ_CAACXO010000003.1"/>
</dbReference>
<dbReference type="STRING" id="34060.B0181_08275"/>
<dbReference type="Proteomes" id="UP000255279">
    <property type="component" value="Unassembled WGS sequence"/>
</dbReference>
<evidence type="ECO:0000313" key="2">
    <source>
        <dbReference type="EMBL" id="STZ14350.1"/>
    </source>
</evidence>
<evidence type="ECO:0000313" key="4">
    <source>
        <dbReference type="Proteomes" id="UP000255279"/>
    </source>
</evidence>
<organism evidence="1 3">
    <name type="scientific">Moraxella caviae</name>
    <dbReference type="NCBI Taxonomy" id="34060"/>
    <lineage>
        <taxon>Bacteria</taxon>
        <taxon>Pseudomonadati</taxon>
        <taxon>Pseudomonadota</taxon>
        <taxon>Gammaproteobacteria</taxon>
        <taxon>Moraxellales</taxon>
        <taxon>Moraxellaceae</taxon>
        <taxon>Moraxella</taxon>
    </lineage>
</organism>
<gene>
    <name evidence="1" type="ORF">B0181_08275</name>
    <name evidence="2" type="ORF">NCTC10293_01943</name>
</gene>
<evidence type="ECO:0000313" key="1">
    <source>
        <dbReference type="EMBL" id="OOR88462.1"/>
    </source>
</evidence>
<accession>A0A1S9ZY92</accession>
<name>A0A1S9ZY92_9GAMM</name>
<reference evidence="1 3" key="1">
    <citation type="submission" date="2017-02" db="EMBL/GenBank/DDBJ databases">
        <title>Draft genome sequence of Moraxella caviae CCUG 355 type strain.</title>
        <authorList>
            <person name="Engstrom-Jakobsson H."/>
            <person name="Salva-Serra F."/>
            <person name="Thorell K."/>
            <person name="Gonzales-Siles L."/>
            <person name="Karlsson R."/>
            <person name="Boulund F."/>
            <person name="Engstrand L."/>
            <person name="Moore E."/>
        </authorList>
    </citation>
    <scope>NUCLEOTIDE SEQUENCE [LARGE SCALE GENOMIC DNA]</scope>
    <source>
        <strain evidence="1 3">CCUG 355</strain>
    </source>
</reference>
<dbReference type="OrthoDB" id="10020769at2"/>
<reference evidence="2 4" key="2">
    <citation type="submission" date="2018-06" db="EMBL/GenBank/DDBJ databases">
        <authorList>
            <consortium name="Pathogen Informatics"/>
            <person name="Doyle S."/>
        </authorList>
    </citation>
    <scope>NUCLEOTIDE SEQUENCE [LARGE SCALE GENOMIC DNA]</scope>
    <source>
        <strain evidence="2 4">NCTC10293</strain>
    </source>
</reference>
<dbReference type="EMBL" id="MUXU01000050">
    <property type="protein sequence ID" value="OOR88462.1"/>
    <property type="molecule type" value="Genomic_DNA"/>
</dbReference>
<dbReference type="EMBL" id="UGQE01000004">
    <property type="protein sequence ID" value="STZ14350.1"/>
    <property type="molecule type" value="Genomic_DNA"/>
</dbReference>
<sequence length="255" mass="29025">MPSNFTSSLDLEFINELLSRPSPKTRDPFLLNRFRLAVSALEKHDPAQGTLMRAYYLCYINDAKAALAHLANEPADPATLFVAALAAAHLGDWQLEKSYLDQCFGQMDAAAEADENPYQDWQKAYMYGDNPDLPLLELAPLSLPEYRSIISAARQVIYAHYFTSDFDLKLLRHHDTQGKHDTLTIAFYDTAWTDADVLEYTKQTYAQLQAKNLTAQNLQVVFLNIEPTRLPSDFTWQYGKNSDNELLEILHKAKE</sequence>
<dbReference type="AlphaFoldDB" id="A0A1S9ZY92"/>
<proteinExistence type="predicted"/>
<evidence type="ECO:0000313" key="3">
    <source>
        <dbReference type="Proteomes" id="UP000190435"/>
    </source>
</evidence>
<protein>
    <submittedName>
        <fullName evidence="1">Uncharacterized protein</fullName>
    </submittedName>
</protein>
<keyword evidence="3" id="KW-1185">Reference proteome</keyword>